<accession>A0A2Z6SKF3</accession>
<reference evidence="3" key="2">
    <citation type="submission" date="2019-10" db="EMBL/GenBank/DDBJ databases">
        <title>Conservation and host-specific expression of non-tandemly repeated heterogenous ribosome RNA gene in arbuscular mycorrhizal fungi.</title>
        <authorList>
            <person name="Maeda T."/>
            <person name="Kobayashi Y."/>
            <person name="Nakagawa T."/>
            <person name="Ezawa T."/>
            <person name="Yamaguchi K."/>
            <person name="Bino T."/>
            <person name="Nishimoto Y."/>
            <person name="Shigenobu S."/>
            <person name="Kawaguchi M."/>
        </authorList>
    </citation>
    <scope>NUCLEOTIDE SEQUENCE</scope>
    <source>
        <strain evidence="3">HR1</strain>
    </source>
</reference>
<dbReference type="GO" id="GO:0005634">
    <property type="term" value="C:nucleus"/>
    <property type="evidence" value="ECO:0007669"/>
    <property type="project" value="InterPro"/>
</dbReference>
<dbReference type="GO" id="GO:0046982">
    <property type="term" value="F:protein heterodimerization activity"/>
    <property type="evidence" value="ECO:0007669"/>
    <property type="project" value="InterPro"/>
</dbReference>
<feature type="compositionally biased region" description="Basic residues" evidence="1">
    <location>
        <begin position="1"/>
        <end position="12"/>
    </location>
</feature>
<comment type="caution">
    <text evidence="2">The sequence shown here is derived from an EMBL/GenBank/DDBJ whole genome shotgun (WGS) entry which is preliminary data.</text>
</comment>
<dbReference type="AlphaFoldDB" id="A0A2Z6SKF3"/>
<dbReference type="Pfam" id="PF10384">
    <property type="entry name" value="Scm3"/>
    <property type="match status" value="1"/>
</dbReference>
<reference evidence="2 4" key="1">
    <citation type="submission" date="2017-11" db="EMBL/GenBank/DDBJ databases">
        <title>The genome of Rhizophagus clarus HR1 reveals common genetic basis of auxotrophy among arbuscular mycorrhizal fungi.</title>
        <authorList>
            <person name="Kobayashi Y."/>
        </authorList>
    </citation>
    <scope>NUCLEOTIDE SEQUENCE [LARGE SCALE GENOMIC DNA]</scope>
    <source>
        <strain evidence="2 4">HR1</strain>
    </source>
</reference>
<dbReference type="InterPro" id="IPR018465">
    <property type="entry name" value="Scm3/HJURP"/>
</dbReference>
<protein>
    <submittedName>
        <fullName evidence="2">Uncharacterized protein</fullName>
    </submittedName>
</protein>
<dbReference type="Proteomes" id="UP000247702">
    <property type="component" value="Unassembled WGS sequence"/>
</dbReference>
<gene>
    <name evidence="3" type="ORF">RCL2_000691500</name>
    <name evidence="2" type="ORF">RclHR1_07040002</name>
</gene>
<sequence length="409" mass="47511">MLHSKKQRKVPTKRNINNTLKPKPSKGSSIKASLRESEKSKCRLKAAWADIIKRYQNISTEETDEIDLVTEEIVVDRGILQKDTIRYVGTLNLYASKLQEDADDDDSIWQPDPKVCEDYADFNQRVSNNIKTSDKTNDIIDELLEASNENFDWETDSSEYNEFNENLRDIDDSFDEMSDTEELSEIRRKNDSSENESLKITNEQSNSVILNEMTDTEEASEICNSYSEEALKITNEQSNLVTLTEISSSQSTENLTLSNSKRRLRVYSFNTFDSGHESESEDTVSECSDSDKCPDSNNEKIHVQQNNWDHTQQVQQETLNHRQVAQQETLNYCRVTQQETINYYQVTQQEALNYYQMQSIDYPQRETLEFTQKIPPIALTPEQQRLWLEPSSEDYSQLLTWTERYIGGH</sequence>
<keyword evidence="4" id="KW-1185">Reference proteome</keyword>
<dbReference type="GO" id="GO:0042393">
    <property type="term" value="F:histone binding"/>
    <property type="evidence" value="ECO:0007669"/>
    <property type="project" value="InterPro"/>
</dbReference>
<dbReference type="EMBL" id="BEXD01004098">
    <property type="protein sequence ID" value="GBC06779.1"/>
    <property type="molecule type" value="Genomic_DNA"/>
</dbReference>
<dbReference type="Proteomes" id="UP000615446">
    <property type="component" value="Unassembled WGS sequence"/>
</dbReference>
<feature type="compositionally biased region" description="Polar residues" evidence="1">
    <location>
        <begin position="14"/>
        <end position="31"/>
    </location>
</feature>
<evidence type="ECO:0000313" key="3">
    <source>
        <dbReference type="EMBL" id="GES79616.1"/>
    </source>
</evidence>
<proteinExistence type="predicted"/>
<evidence type="ECO:0000313" key="2">
    <source>
        <dbReference type="EMBL" id="GBC06779.1"/>
    </source>
</evidence>
<dbReference type="Gene3D" id="1.10.20.10">
    <property type="entry name" value="Histone, subunit A"/>
    <property type="match status" value="1"/>
</dbReference>
<dbReference type="EMBL" id="BLAL01000044">
    <property type="protein sequence ID" value="GES79616.1"/>
    <property type="molecule type" value="Genomic_DNA"/>
</dbReference>
<dbReference type="InterPro" id="IPR009072">
    <property type="entry name" value="Histone-fold"/>
</dbReference>
<name>A0A2Z6SKF3_9GLOM</name>
<evidence type="ECO:0000313" key="4">
    <source>
        <dbReference type="Proteomes" id="UP000247702"/>
    </source>
</evidence>
<dbReference type="OrthoDB" id="2420608at2759"/>
<organism evidence="2 4">
    <name type="scientific">Rhizophagus clarus</name>
    <dbReference type="NCBI Taxonomy" id="94130"/>
    <lineage>
        <taxon>Eukaryota</taxon>
        <taxon>Fungi</taxon>
        <taxon>Fungi incertae sedis</taxon>
        <taxon>Mucoromycota</taxon>
        <taxon>Glomeromycotina</taxon>
        <taxon>Glomeromycetes</taxon>
        <taxon>Glomerales</taxon>
        <taxon>Glomeraceae</taxon>
        <taxon>Rhizophagus</taxon>
    </lineage>
</organism>
<feature type="region of interest" description="Disordered" evidence="1">
    <location>
        <begin position="1"/>
        <end position="34"/>
    </location>
</feature>
<evidence type="ECO:0000256" key="1">
    <source>
        <dbReference type="SAM" id="MobiDB-lite"/>
    </source>
</evidence>